<feature type="non-terminal residue" evidence="5">
    <location>
        <position position="1"/>
    </location>
</feature>
<dbReference type="Pfam" id="PF16177">
    <property type="entry name" value="ACAS_N"/>
    <property type="match status" value="1"/>
</dbReference>
<dbReference type="InterPro" id="IPR042099">
    <property type="entry name" value="ANL_N_sf"/>
</dbReference>
<name>A0A8X6N6Q4_NEPPI</name>
<dbReference type="Proteomes" id="UP000887013">
    <property type="component" value="Unassembled WGS sequence"/>
</dbReference>
<dbReference type="SUPFAM" id="SSF56801">
    <property type="entry name" value="Acetyl-CoA synthetase-like"/>
    <property type="match status" value="1"/>
</dbReference>
<keyword evidence="2" id="KW-0472">Membrane</keyword>
<feature type="domain" description="AMP-dependent synthetase/ligase" evidence="3">
    <location>
        <begin position="100"/>
        <end position="181"/>
    </location>
</feature>
<protein>
    <submittedName>
        <fullName evidence="5">Acetoacetyl-CoA synthetase</fullName>
    </submittedName>
</protein>
<dbReference type="AlphaFoldDB" id="A0A8X6N6Q4"/>
<comment type="similarity">
    <text evidence="1">Belongs to the ATP-dependent AMP-binding enzyme family.</text>
</comment>
<evidence type="ECO:0000313" key="6">
    <source>
        <dbReference type="Proteomes" id="UP000887013"/>
    </source>
</evidence>
<feature type="transmembrane region" description="Helical" evidence="2">
    <location>
        <begin position="158"/>
        <end position="179"/>
    </location>
</feature>
<evidence type="ECO:0000256" key="2">
    <source>
        <dbReference type="SAM" id="Phobius"/>
    </source>
</evidence>
<dbReference type="InterPro" id="IPR000873">
    <property type="entry name" value="AMP-dep_synth/lig_dom"/>
</dbReference>
<dbReference type="GO" id="GO:0030729">
    <property type="term" value="F:acetoacetate-CoA ligase activity"/>
    <property type="evidence" value="ECO:0007669"/>
    <property type="project" value="TreeGrafter"/>
</dbReference>
<evidence type="ECO:0000259" key="4">
    <source>
        <dbReference type="Pfam" id="PF16177"/>
    </source>
</evidence>
<dbReference type="PANTHER" id="PTHR42921">
    <property type="entry name" value="ACETOACETYL-COA SYNTHETASE"/>
    <property type="match status" value="1"/>
</dbReference>
<proteinExistence type="inferred from homology"/>
<sequence length="182" mass="21231">MNRRRFDEVPLIRKPKESDGKTMKELKKIIEDKYLIVLNGYDDLYKWSIEHLSEYWSEVWEFAGIVYSTKYDTVIDLNIPMSETPKWFEGAKLNFAENLLKYRDDRVAFIVTGEDTKTEVITFAQMFEESRLYAAAFRKFGLKKGDIVVCYMSNRKEAFLAMQAIISIGAIWTGSFPFLGAE</sequence>
<dbReference type="OrthoDB" id="6431121at2759"/>
<dbReference type="InterPro" id="IPR032387">
    <property type="entry name" value="ACAS_N"/>
</dbReference>
<evidence type="ECO:0000313" key="5">
    <source>
        <dbReference type="EMBL" id="GFS96897.1"/>
    </source>
</evidence>
<feature type="domain" description="Acetyl-coenzyme A synthetase N-terminal" evidence="4">
    <location>
        <begin position="41"/>
        <end position="98"/>
    </location>
</feature>
<gene>
    <name evidence="5" type="primary">AACS</name>
    <name evidence="5" type="ORF">NPIL_326931</name>
</gene>
<dbReference type="EMBL" id="BMAW01005988">
    <property type="protein sequence ID" value="GFS96897.1"/>
    <property type="molecule type" value="Genomic_DNA"/>
</dbReference>
<comment type="caution">
    <text evidence="5">The sequence shown here is derived from an EMBL/GenBank/DDBJ whole genome shotgun (WGS) entry which is preliminary data.</text>
</comment>
<dbReference type="Pfam" id="PF00501">
    <property type="entry name" value="AMP-binding"/>
    <property type="match status" value="1"/>
</dbReference>
<evidence type="ECO:0000259" key="3">
    <source>
        <dbReference type="Pfam" id="PF00501"/>
    </source>
</evidence>
<dbReference type="PANTHER" id="PTHR42921:SF1">
    <property type="entry name" value="ACETOACETYL-COA SYNTHETASE"/>
    <property type="match status" value="1"/>
</dbReference>
<accession>A0A8X6N6Q4</accession>
<keyword evidence="2" id="KW-1133">Transmembrane helix</keyword>
<evidence type="ECO:0000256" key="1">
    <source>
        <dbReference type="ARBA" id="ARBA00006432"/>
    </source>
</evidence>
<dbReference type="Gene3D" id="3.40.50.12780">
    <property type="entry name" value="N-terminal domain of ligase-like"/>
    <property type="match status" value="1"/>
</dbReference>
<keyword evidence="2" id="KW-0812">Transmembrane</keyword>
<keyword evidence="6" id="KW-1185">Reference proteome</keyword>
<reference evidence="5" key="1">
    <citation type="submission" date="2020-08" db="EMBL/GenBank/DDBJ databases">
        <title>Multicomponent nature underlies the extraordinary mechanical properties of spider dragline silk.</title>
        <authorList>
            <person name="Kono N."/>
            <person name="Nakamura H."/>
            <person name="Mori M."/>
            <person name="Yoshida Y."/>
            <person name="Ohtoshi R."/>
            <person name="Malay A.D."/>
            <person name="Moran D.A.P."/>
            <person name="Tomita M."/>
            <person name="Numata K."/>
            <person name="Arakawa K."/>
        </authorList>
    </citation>
    <scope>NUCLEOTIDE SEQUENCE</scope>
</reference>
<organism evidence="5 6">
    <name type="scientific">Nephila pilipes</name>
    <name type="common">Giant wood spider</name>
    <name type="synonym">Nephila maculata</name>
    <dbReference type="NCBI Taxonomy" id="299642"/>
    <lineage>
        <taxon>Eukaryota</taxon>
        <taxon>Metazoa</taxon>
        <taxon>Ecdysozoa</taxon>
        <taxon>Arthropoda</taxon>
        <taxon>Chelicerata</taxon>
        <taxon>Arachnida</taxon>
        <taxon>Araneae</taxon>
        <taxon>Araneomorphae</taxon>
        <taxon>Entelegynae</taxon>
        <taxon>Araneoidea</taxon>
        <taxon>Nephilidae</taxon>
        <taxon>Nephila</taxon>
    </lineage>
</organism>